<feature type="domain" description="Ubiquitin-like" evidence="2">
    <location>
        <begin position="31"/>
        <end position="106"/>
    </location>
</feature>
<dbReference type="InterPro" id="IPR029071">
    <property type="entry name" value="Ubiquitin-like_domsf"/>
</dbReference>
<evidence type="ECO:0000313" key="3">
    <source>
        <dbReference type="EMBL" id="EER05006.1"/>
    </source>
</evidence>
<dbReference type="EMBL" id="GG681098">
    <property type="protein sequence ID" value="EER05006.1"/>
    <property type="molecule type" value="Genomic_DNA"/>
</dbReference>
<dbReference type="InterPro" id="IPR000626">
    <property type="entry name" value="Ubiquitin-like_dom"/>
</dbReference>
<dbReference type="Pfam" id="PF11976">
    <property type="entry name" value="Rad60-SLD"/>
    <property type="match status" value="1"/>
</dbReference>
<keyword evidence="4" id="KW-1185">Reference proteome</keyword>
<proteinExistence type="predicted"/>
<protein>
    <submittedName>
        <fullName evidence="3">Ubiquitin, putative</fullName>
    </submittedName>
</protein>
<organism evidence="4">
    <name type="scientific">Perkinsus marinus (strain ATCC 50983 / TXsc)</name>
    <dbReference type="NCBI Taxonomy" id="423536"/>
    <lineage>
        <taxon>Eukaryota</taxon>
        <taxon>Sar</taxon>
        <taxon>Alveolata</taxon>
        <taxon>Perkinsozoa</taxon>
        <taxon>Perkinsea</taxon>
        <taxon>Perkinsida</taxon>
        <taxon>Perkinsidae</taxon>
        <taxon>Perkinsus</taxon>
    </lineage>
</organism>
<dbReference type="PANTHER" id="PTHR10562">
    <property type="entry name" value="SMALL UBIQUITIN-RELATED MODIFIER"/>
    <property type="match status" value="1"/>
</dbReference>
<dbReference type="SUPFAM" id="SSF54236">
    <property type="entry name" value="Ubiquitin-like"/>
    <property type="match status" value="1"/>
</dbReference>
<dbReference type="GeneID" id="9050536"/>
<sequence length="110" mass="12566">MSDSPADNHNGEQEHQDQQEENKEQEPPQSLQLKVKNAEGKEVMFKLKRGTPLRKLMDAYCTREGLPADGVRFLYDGERINRDNTPQELDMQDQDEIDALVEQTGGCSLF</sequence>
<dbReference type="SMART" id="SM00213">
    <property type="entry name" value="UBQ"/>
    <property type="match status" value="1"/>
</dbReference>
<dbReference type="AlphaFoldDB" id="C5LE08"/>
<gene>
    <name evidence="3" type="ORF">Pmar_PMAR009180</name>
</gene>
<dbReference type="Gene3D" id="3.10.20.90">
    <property type="entry name" value="Phosphatidylinositol 3-kinase Catalytic Subunit, Chain A, domain 1"/>
    <property type="match status" value="1"/>
</dbReference>
<dbReference type="Proteomes" id="UP000007800">
    <property type="component" value="Unassembled WGS sequence"/>
</dbReference>
<dbReference type="InterPro" id="IPR022617">
    <property type="entry name" value="Rad60/SUMO-like_dom"/>
</dbReference>
<name>C5LE08_PERM5</name>
<feature type="region of interest" description="Disordered" evidence="1">
    <location>
        <begin position="1"/>
        <end position="31"/>
    </location>
</feature>
<reference evidence="3 4" key="1">
    <citation type="submission" date="2008-07" db="EMBL/GenBank/DDBJ databases">
        <authorList>
            <person name="El-Sayed N."/>
            <person name="Caler E."/>
            <person name="Inman J."/>
            <person name="Amedeo P."/>
            <person name="Hass B."/>
            <person name="Wortman J."/>
        </authorList>
    </citation>
    <scope>NUCLEOTIDE SEQUENCE [LARGE SCALE GENOMIC DNA]</scope>
    <source>
        <strain evidence="4">ATCC 50983 / TXsc</strain>
    </source>
</reference>
<dbReference type="FunCoup" id="C5LE08">
    <property type="interactions" value="901"/>
</dbReference>
<dbReference type="OrthoDB" id="442921at2759"/>
<dbReference type="RefSeq" id="XP_002773190.1">
    <property type="nucleotide sequence ID" value="XM_002773144.1"/>
</dbReference>
<dbReference type="PROSITE" id="PS50053">
    <property type="entry name" value="UBIQUITIN_2"/>
    <property type="match status" value="1"/>
</dbReference>
<evidence type="ECO:0000259" key="2">
    <source>
        <dbReference type="PROSITE" id="PS50053"/>
    </source>
</evidence>
<dbReference type="FunFam" id="3.10.20.90:FF:000202">
    <property type="entry name" value="Small ubiquitin-related modifier I"/>
    <property type="match status" value="1"/>
</dbReference>
<evidence type="ECO:0000256" key="1">
    <source>
        <dbReference type="SAM" id="MobiDB-lite"/>
    </source>
</evidence>
<evidence type="ECO:0000313" key="4">
    <source>
        <dbReference type="Proteomes" id="UP000007800"/>
    </source>
</evidence>
<feature type="compositionally biased region" description="Basic and acidic residues" evidence="1">
    <location>
        <begin position="9"/>
        <end position="26"/>
    </location>
</feature>
<dbReference type="InParanoid" id="C5LE08"/>
<dbReference type="OMA" id="MKIYCAR"/>
<dbReference type="CDD" id="cd16116">
    <property type="entry name" value="Ubl_Smt3_like"/>
    <property type="match status" value="1"/>
</dbReference>
<accession>C5LE08</accession>